<reference evidence="3 4" key="1">
    <citation type="submission" date="2020-12" db="EMBL/GenBank/DDBJ databases">
        <title>Concerted genomic and epigenomic changes stabilize Arabidopsis allopolyploids.</title>
        <authorList>
            <person name="Chen Z."/>
        </authorList>
    </citation>
    <scope>NUCLEOTIDE SEQUENCE [LARGE SCALE GENOMIC DNA]</scope>
    <source>
        <strain evidence="3">Allo738</strain>
        <tissue evidence="3">Leaf</tissue>
    </source>
</reference>
<evidence type="ECO:0000313" key="4">
    <source>
        <dbReference type="Proteomes" id="UP000694240"/>
    </source>
</evidence>
<comment type="caution">
    <text evidence="3">The sequence shown here is derived from an EMBL/GenBank/DDBJ whole genome shotgun (WGS) entry which is preliminary data.</text>
</comment>
<dbReference type="GO" id="GO:0003964">
    <property type="term" value="F:RNA-directed DNA polymerase activity"/>
    <property type="evidence" value="ECO:0007669"/>
    <property type="project" value="UniProtKB-KW"/>
</dbReference>
<keyword evidence="1" id="KW-0732">Signal</keyword>
<proteinExistence type="predicted"/>
<keyword evidence="3" id="KW-0808">Transferase</keyword>
<evidence type="ECO:0000256" key="1">
    <source>
        <dbReference type="SAM" id="SignalP"/>
    </source>
</evidence>
<dbReference type="EMBL" id="JAEFBK010000012">
    <property type="protein sequence ID" value="KAG7539923.1"/>
    <property type="molecule type" value="Genomic_DNA"/>
</dbReference>
<keyword evidence="3" id="KW-0695">RNA-directed DNA polymerase</keyword>
<keyword evidence="3" id="KW-0548">Nucleotidyltransferase</keyword>
<dbReference type="Pfam" id="PF13966">
    <property type="entry name" value="zf-RVT"/>
    <property type="match status" value="1"/>
</dbReference>
<dbReference type="PANTHER" id="PTHR33116">
    <property type="entry name" value="REVERSE TRANSCRIPTASE ZINC-BINDING DOMAIN-CONTAINING PROTEIN-RELATED-RELATED"/>
    <property type="match status" value="1"/>
</dbReference>
<dbReference type="Proteomes" id="UP000694240">
    <property type="component" value="Chromosome 12"/>
</dbReference>
<dbReference type="AlphaFoldDB" id="A0A8T1Y4T6"/>
<keyword evidence="4" id="KW-1185">Reference proteome</keyword>
<protein>
    <submittedName>
        <fullName evidence="3">Reverse transcriptase zinc-binding domain</fullName>
    </submittedName>
</protein>
<evidence type="ECO:0000313" key="3">
    <source>
        <dbReference type="EMBL" id="KAG7539923.1"/>
    </source>
</evidence>
<sequence>MALKLIWMLFTKAGSLWVSWVRINLIGHRNFWTLNPSYSGSWIWKKLCKLRGLARPFVVCDIGTGQTASFWQDNWTGLGPLIDLTGPNGPQVVGMPLDSLVRDALRGRDWWLSSSRSRNPIISLLKDSLPDAESMVDSLHDDLYLWKPDNHAPSNIFSTARTWTAINPDGVTVPWHKSVWFNDHIPKHAFIAWVVAWNRLHTRDRLRSWGLSISPACVLCNSGLESRNHLFFDCDFSTEVWRYFTSRANLSPPSSFVDCLLWINSASRDGNVALIMKLIFQACIYLIWKERNLRIHSSVSTPPIVTIKAIKLLLRARLDPLSRSQRNANPGFTLLSSWFRIFS</sequence>
<feature type="chain" id="PRO_5035727209" evidence="1">
    <location>
        <begin position="16"/>
        <end position="343"/>
    </location>
</feature>
<name>A0A8T1Y4T6_9BRAS</name>
<feature type="domain" description="Reverse transcriptase zinc-binding" evidence="2">
    <location>
        <begin position="157"/>
        <end position="241"/>
    </location>
</feature>
<evidence type="ECO:0000259" key="2">
    <source>
        <dbReference type="Pfam" id="PF13966"/>
    </source>
</evidence>
<dbReference type="PANTHER" id="PTHR33116:SF76">
    <property type="entry name" value="DUF4283 DOMAIN-CONTAINING PROTEIN"/>
    <property type="match status" value="1"/>
</dbReference>
<gene>
    <name evidence="3" type="ORF">ISN45_Aa07g001930</name>
</gene>
<dbReference type="InterPro" id="IPR026960">
    <property type="entry name" value="RVT-Znf"/>
</dbReference>
<organism evidence="3 4">
    <name type="scientific">Arabidopsis thaliana x Arabidopsis arenosa</name>
    <dbReference type="NCBI Taxonomy" id="1240361"/>
    <lineage>
        <taxon>Eukaryota</taxon>
        <taxon>Viridiplantae</taxon>
        <taxon>Streptophyta</taxon>
        <taxon>Embryophyta</taxon>
        <taxon>Tracheophyta</taxon>
        <taxon>Spermatophyta</taxon>
        <taxon>Magnoliopsida</taxon>
        <taxon>eudicotyledons</taxon>
        <taxon>Gunneridae</taxon>
        <taxon>Pentapetalae</taxon>
        <taxon>rosids</taxon>
        <taxon>malvids</taxon>
        <taxon>Brassicales</taxon>
        <taxon>Brassicaceae</taxon>
        <taxon>Camelineae</taxon>
        <taxon>Arabidopsis</taxon>
    </lineage>
</organism>
<feature type="signal peptide" evidence="1">
    <location>
        <begin position="1"/>
        <end position="15"/>
    </location>
</feature>
<accession>A0A8T1Y4T6</accession>